<evidence type="ECO:0000256" key="8">
    <source>
        <dbReference type="ARBA" id="ARBA00022967"/>
    </source>
</evidence>
<evidence type="ECO:0000256" key="7">
    <source>
        <dbReference type="ARBA" id="ARBA00022840"/>
    </source>
</evidence>
<evidence type="ECO:0000256" key="9">
    <source>
        <dbReference type="ARBA" id="ARBA00023136"/>
    </source>
</evidence>
<evidence type="ECO:0000256" key="6">
    <source>
        <dbReference type="ARBA" id="ARBA00022741"/>
    </source>
</evidence>
<dbReference type="PROSITE" id="PS00211">
    <property type="entry name" value="ABC_TRANSPORTER_1"/>
    <property type="match status" value="1"/>
</dbReference>
<keyword evidence="4" id="KW-0997">Cell inner membrane</keyword>
<dbReference type="Pfam" id="PF08402">
    <property type="entry name" value="TOBE_2"/>
    <property type="match status" value="1"/>
</dbReference>
<dbReference type="Gene3D" id="2.40.50.100">
    <property type="match status" value="1"/>
</dbReference>
<evidence type="ECO:0000256" key="4">
    <source>
        <dbReference type="ARBA" id="ARBA00022519"/>
    </source>
</evidence>
<keyword evidence="8" id="KW-1278">Translocase</keyword>
<organism evidence="11 12">
    <name type="scientific">Pelagibacterium nitratireducens</name>
    <dbReference type="NCBI Taxonomy" id="1046114"/>
    <lineage>
        <taxon>Bacteria</taxon>
        <taxon>Pseudomonadati</taxon>
        <taxon>Pseudomonadota</taxon>
        <taxon>Alphaproteobacteria</taxon>
        <taxon>Hyphomicrobiales</taxon>
        <taxon>Devosiaceae</taxon>
        <taxon>Pelagibacterium</taxon>
    </lineage>
</organism>
<dbReference type="InterPro" id="IPR027417">
    <property type="entry name" value="P-loop_NTPase"/>
</dbReference>
<dbReference type="PANTHER" id="PTHR43875:SF12">
    <property type="entry name" value="SN-GLYCEROL-3-PHOSPHATE IMPORT ATP-BINDING PROTEIN UGPC"/>
    <property type="match status" value="1"/>
</dbReference>
<evidence type="ECO:0000256" key="2">
    <source>
        <dbReference type="ARBA" id="ARBA00022448"/>
    </source>
</evidence>
<evidence type="ECO:0000256" key="1">
    <source>
        <dbReference type="ARBA" id="ARBA00005417"/>
    </source>
</evidence>
<dbReference type="InterPro" id="IPR015855">
    <property type="entry name" value="ABC_transpr_MalK-like"/>
</dbReference>
<dbReference type="SUPFAM" id="SSF52540">
    <property type="entry name" value="P-loop containing nucleoside triphosphate hydrolases"/>
    <property type="match status" value="1"/>
</dbReference>
<dbReference type="Gene3D" id="2.40.50.140">
    <property type="entry name" value="Nucleic acid-binding proteins"/>
    <property type="match status" value="1"/>
</dbReference>
<dbReference type="InterPro" id="IPR013611">
    <property type="entry name" value="Transp-assoc_OB_typ2"/>
</dbReference>
<dbReference type="InterPro" id="IPR012340">
    <property type="entry name" value="NA-bd_OB-fold"/>
</dbReference>
<dbReference type="EMBL" id="CP146275">
    <property type="protein sequence ID" value="WWT33578.1"/>
    <property type="molecule type" value="Genomic_DNA"/>
</dbReference>
<feature type="domain" description="ABC transporter" evidence="10">
    <location>
        <begin position="4"/>
        <end position="234"/>
    </location>
</feature>
<keyword evidence="6" id="KW-0547">Nucleotide-binding</keyword>
<dbReference type="Pfam" id="PF00005">
    <property type="entry name" value="ABC_tran"/>
    <property type="match status" value="1"/>
</dbReference>
<dbReference type="SMART" id="SM00382">
    <property type="entry name" value="AAA"/>
    <property type="match status" value="1"/>
</dbReference>
<evidence type="ECO:0000259" key="10">
    <source>
        <dbReference type="PROSITE" id="PS50893"/>
    </source>
</evidence>
<keyword evidence="12" id="KW-1185">Reference proteome</keyword>
<accession>A0ABZ2I6Y7</accession>
<dbReference type="PROSITE" id="PS50893">
    <property type="entry name" value="ABC_TRANSPORTER_2"/>
    <property type="match status" value="1"/>
</dbReference>
<dbReference type="RefSeq" id="WP_338609175.1">
    <property type="nucleotide sequence ID" value="NZ_CP146275.1"/>
</dbReference>
<dbReference type="Proteomes" id="UP001369958">
    <property type="component" value="Chromosome"/>
</dbReference>
<dbReference type="InterPro" id="IPR047641">
    <property type="entry name" value="ABC_transpr_MalK/UgpC-like"/>
</dbReference>
<protein>
    <submittedName>
        <fullName evidence="11">Sn-glycerol-3-phosphate ABC transporter ATP-binding protein UgpC</fullName>
    </submittedName>
</protein>
<reference evidence="11 12" key="1">
    <citation type="submission" date="2024-02" db="EMBL/GenBank/DDBJ databases">
        <title>Complete genome sequence of Pelagibacterium nitratireducens ZH15.</title>
        <authorList>
            <person name="Zhao L.H."/>
        </authorList>
    </citation>
    <scope>NUCLEOTIDE SEQUENCE [LARGE SCALE GENOMIC DNA]</scope>
    <source>
        <strain evidence="11 12">ZH15</strain>
    </source>
</reference>
<dbReference type="InterPro" id="IPR008995">
    <property type="entry name" value="Mo/tungstate-bd_C_term_dom"/>
</dbReference>
<keyword evidence="5" id="KW-0762">Sugar transport</keyword>
<gene>
    <name evidence="11" type="primary">ugpC</name>
    <name evidence="11" type="ORF">V6617_03710</name>
</gene>
<dbReference type="CDD" id="cd03301">
    <property type="entry name" value="ABC_MalK_N"/>
    <property type="match status" value="1"/>
</dbReference>
<keyword evidence="7 11" id="KW-0067">ATP-binding</keyword>
<keyword evidence="9" id="KW-0472">Membrane</keyword>
<proteinExistence type="inferred from homology"/>
<evidence type="ECO:0000313" key="11">
    <source>
        <dbReference type="EMBL" id="WWT33578.1"/>
    </source>
</evidence>
<dbReference type="InterPro" id="IPR017871">
    <property type="entry name" value="ABC_transporter-like_CS"/>
</dbReference>
<dbReference type="Gene3D" id="3.40.50.300">
    <property type="entry name" value="P-loop containing nucleotide triphosphate hydrolases"/>
    <property type="match status" value="1"/>
</dbReference>
<dbReference type="SUPFAM" id="SSF50331">
    <property type="entry name" value="MOP-like"/>
    <property type="match status" value="1"/>
</dbReference>
<evidence type="ECO:0000256" key="5">
    <source>
        <dbReference type="ARBA" id="ARBA00022597"/>
    </source>
</evidence>
<dbReference type="GO" id="GO:0005524">
    <property type="term" value="F:ATP binding"/>
    <property type="evidence" value="ECO:0007669"/>
    <property type="project" value="UniProtKB-KW"/>
</dbReference>
<dbReference type="NCBIfam" id="NF008653">
    <property type="entry name" value="PRK11650.1"/>
    <property type="match status" value="1"/>
</dbReference>
<keyword evidence="2" id="KW-0813">Transport</keyword>
<name>A0ABZ2I6Y7_9HYPH</name>
<evidence type="ECO:0000313" key="12">
    <source>
        <dbReference type="Proteomes" id="UP001369958"/>
    </source>
</evidence>
<dbReference type="InterPro" id="IPR003593">
    <property type="entry name" value="AAA+_ATPase"/>
</dbReference>
<dbReference type="InterPro" id="IPR003439">
    <property type="entry name" value="ABC_transporter-like_ATP-bd"/>
</dbReference>
<evidence type="ECO:0000256" key="3">
    <source>
        <dbReference type="ARBA" id="ARBA00022475"/>
    </source>
</evidence>
<keyword evidence="3" id="KW-1003">Cell membrane</keyword>
<comment type="similarity">
    <text evidence="1">Belongs to the ABC transporter superfamily.</text>
</comment>
<dbReference type="PANTHER" id="PTHR43875">
    <property type="entry name" value="MALTODEXTRIN IMPORT ATP-BINDING PROTEIN MSMX"/>
    <property type="match status" value="1"/>
</dbReference>
<sequence length="370" mass="39987">MAHLTISDVRKSYDGKQVLHGIDIEIDNGQFVVIVGPSGCGKSTLLRMIAGLEAITAGDIAIDDEIINDIDPADRGCAMVFQNYALYPHMTVAENIGYPLKIARLPKPERARRVSDAATVLGLTDYLDRRPGQLSGGQRQRVAMGRAIVREPAVFLFDEPLSNLDAKLRVQMRIEIKKLHKRLGATSIFVTHDQVEAMTLADKLIVMNKGHVEQIGSPGEIYKNPASTFVAQFMGAPAMNMTGGEMLDATTLALDIAPTQHFRLPTALPGTPGRITIGARPEAITLCSRETGLPAQIELIEELGGSRVAYCALADTEFAVVVGPEVEIGEGDIVGLHIPTTALHLFDAQTGKRLELAPTRQKARLEQAVA</sequence>